<sequence>MANQLYVDKAASDQLESFSAPEQRAVVETLERLSSDPLGNSTEVPQTDDLRVAVADNIGIVFSYQKAKRSVIVTGFEELPPISPQEKKFKIAAA</sequence>
<dbReference type="EMBL" id="LT629690">
    <property type="protein sequence ID" value="SDG02021.1"/>
    <property type="molecule type" value="Genomic_DNA"/>
</dbReference>
<accession>A0A1G7QU16</accession>
<evidence type="ECO:0000313" key="1">
    <source>
        <dbReference type="EMBL" id="SDG02021.1"/>
    </source>
</evidence>
<dbReference type="RefSeq" id="WP_083346704.1">
    <property type="nucleotide sequence ID" value="NZ_LT629690.1"/>
</dbReference>
<protein>
    <submittedName>
        <fullName evidence="1">Uncharacterized protein</fullName>
    </submittedName>
</protein>
<name>A0A1G7QU16_9BACT</name>
<keyword evidence="2" id="KW-1185">Reference proteome</keyword>
<evidence type="ECO:0000313" key="2">
    <source>
        <dbReference type="Proteomes" id="UP000182427"/>
    </source>
</evidence>
<dbReference type="AlphaFoldDB" id="A0A1G7QU16"/>
<organism evidence="1 2">
    <name type="scientific">Terriglobus roseus</name>
    <dbReference type="NCBI Taxonomy" id="392734"/>
    <lineage>
        <taxon>Bacteria</taxon>
        <taxon>Pseudomonadati</taxon>
        <taxon>Acidobacteriota</taxon>
        <taxon>Terriglobia</taxon>
        <taxon>Terriglobales</taxon>
        <taxon>Acidobacteriaceae</taxon>
        <taxon>Terriglobus</taxon>
    </lineage>
</organism>
<reference evidence="1 2" key="1">
    <citation type="submission" date="2016-10" db="EMBL/GenBank/DDBJ databases">
        <authorList>
            <person name="de Groot N.N."/>
        </authorList>
    </citation>
    <scope>NUCLEOTIDE SEQUENCE [LARGE SCALE GENOMIC DNA]</scope>
    <source>
        <strain evidence="1 2">GAS232</strain>
    </source>
</reference>
<gene>
    <name evidence="1" type="ORF">SAMN05444167_4003</name>
</gene>
<proteinExistence type="predicted"/>
<dbReference type="Proteomes" id="UP000182427">
    <property type="component" value="Chromosome I"/>
</dbReference>